<protein>
    <submittedName>
        <fullName evidence="2">Uncharacterized protein</fullName>
    </submittedName>
</protein>
<dbReference type="AlphaFoldDB" id="A0A2G5US47"/>
<feature type="region of interest" description="Disordered" evidence="1">
    <location>
        <begin position="68"/>
        <end position="101"/>
    </location>
</feature>
<comment type="caution">
    <text evidence="2">The sequence shown here is derived from an EMBL/GenBank/DDBJ whole genome shotgun (WGS) entry which is preliminary data.</text>
</comment>
<gene>
    <name evidence="2" type="primary">Cnig_chr_III.g9470</name>
    <name evidence="2" type="ORF">B9Z55_009470</name>
</gene>
<evidence type="ECO:0000313" key="2">
    <source>
        <dbReference type="EMBL" id="PIC42367.1"/>
    </source>
</evidence>
<dbReference type="EMBL" id="PDUG01000003">
    <property type="protein sequence ID" value="PIC42367.1"/>
    <property type="molecule type" value="Genomic_DNA"/>
</dbReference>
<organism evidence="2 3">
    <name type="scientific">Caenorhabditis nigoni</name>
    <dbReference type="NCBI Taxonomy" id="1611254"/>
    <lineage>
        <taxon>Eukaryota</taxon>
        <taxon>Metazoa</taxon>
        <taxon>Ecdysozoa</taxon>
        <taxon>Nematoda</taxon>
        <taxon>Chromadorea</taxon>
        <taxon>Rhabditida</taxon>
        <taxon>Rhabditina</taxon>
        <taxon>Rhabditomorpha</taxon>
        <taxon>Rhabditoidea</taxon>
        <taxon>Rhabditidae</taxon>
        <taxon>Peloderinae</taxon>
        <taxon>Caenorhabditis</taxon>
    </lineage>
</organism>
<dbReference type="Proteomes" id="UP000230233">
    <property type="component" value="Chromosome III"/>
</dbReference>
<reference evidence="3" key="1">
    <citation type="submission" date="2017-10" db="EMBL/GenBank/DDBJ databases">
        <title>Rapid genome shrinkage in a self-fertile nematode reveals novel sperm competition proteins.</title>
        <authorList>
            <person name="Yin D."/>
            <person name="Schwarz E.M."/>
            <person name="Thomas C.G."/>
            <person name="Felde R.L."/>
            <person name="Korf I.F."/>
            <person name="Cutter A.D."/>
            <person name="Schartner C.M."/>
            <person name="Ralston E.J."/>
            <person name="Meyer B.J."/>
            <person name="Haag E.S."/>
        </authorList>
    </citation>
    <scope>NUCLEOTIDE SEQUENCE [LARGE SCALE GENOMIC DNA]</scope>
    <source>
        <strain evidence="3">JU1422</strain>
    </source>
</reference>
<evidence type="ECO:0000313" key="3">
    <source>
        <dbReference type="Proteomes" id="UP000230233"/>
    </source>
</evidence>
<sequence length="101" mass="11118">MGDHIKNSNSRLTLRWSWHYVMCECLVGDSVMRKEVRVKKRSDGGATLSVHCGGSSCLQDGGGWAGSLPREHTISPAPDLEGEREESWGDVKPPRIRGRVG</sequence>
<keyword evidence="3" id="KW-1185">Reference proteome</keyword>
<name>A0A2G5US47_9PELO</name>
<accession>A0A2G5US47</accession>
<proteinExistence type="predicted"/>
<evidence type="ECO:0000256" key="1">
    <source>
        <dbReference type="SAM" id="MobiDB-lite"/>
    </source>
</evidence>